<evidence type="ECO:0000256" key="6">
    <source>
        <dbReference type="SAM" id="MobiDB-lite"/>
    </source>
</evidence>
<dbReference type="PANTHER" id="PTHR31042">
    <property type="entry name" value="CORE-2/I-BRANCHING BETA-1,6-N-ACETYLGLUCOSAMINYLTRANSFERASE FAMILY PROTEIN-RELATED"/>
    <property type="match status" value="1"/>
</dbReference>
<evidence type="ECO:0000256" key="3">
    <source>
        <dbReference type="ARBA" id="ARBA00022679"/>
    </source>
</evidence>
<dbReference type="EMBL" id="AGNL01040978">
    <property type="protein sequence ID" value="EJK51802.1"/>
    <property type="molecule type" value="Genomic_DNA"/>
</dbReference>
<name>K0RYS4_THAOC</name>
<dbReference type="Pfam" id="PF02485">
    <property type="entry name" value="Branch"/>
    <property type="match status" value="1"/>
</dbReference>
<dbReference type="AlphaFoldDB" id="K0RYS4"/>
<feature type="compositionally biased region" description="Basic and acidic residues" evidence="6">
    <location>
        <begin position="252"/>
        <end position="326"/>
    </location>
</feature>
<evidence type="ECO:0000256" key="2">
    <source>
        <dbReference type="ARBA" id="ARBA00022676"/>
    </source>
</evidence>
<evidence type="ECO:0000313" key="8">
    <source>
        <dbReference type="Proteomes" id="UP000266841"/>
    </source>
</evidence>
<comment type="subcellular location">
    <subcellularLocation>
        <location evidence="1">Membrane</location>
        <topology evidence="1">Single-pass type II membrane protein</topology>
    </subcellularLocation>
</comment>
<feature type="non-terminal residue" evidence="7">
    <location>
        <position position="1"/>
    </location>
</feature>
<keyword evidence="3" id="KW-0808">Transferase</keyword>
<feature type="region of interest" description="Disordered" evidence="6">
    <location>
        <begin position="245"/>
        <end position="326"/>
    </location>
</feature>
<reference evidence="7 8" key="1">
    <citation type="journal article" date="2012" name="Genome Biol.">
        <title>Genome and low-iron response of an oceanic diatom adapted to chronic iron limitation.</title>
        <authorList>
            <person name="Lommer M."/>
            <person name="Specht M."/>
            <person name="Roy A.S."/>
            <person name="Kraemer L."/>
            <person name="Andreson R."/>
            <person name="Gutowska M.A."/>
            <person name="Wolf J."/>
            <person name="Bergner S.V."/>
            <person name="Schilhabel M.B."/>
            <person name="Klostermeier U.C."/>
            <person name="Beiko R.G."/>
            <person name="Rosenstiel P."/>
            <person name="Hippler M."/>
            <person name="Laroche J."/>
        </authorList>
    </citation>
    <scope>NUCLEOTIDE SEQUENCE [LARGE SCALE GENOMIC DNA]</scope>
    <source>
        <strain evidence="7 8">CCMP1005</strain>
    </source>
</reference>
<dbReference type="OrthoDB" id="191334at2759"/>
<evidence type="ECO:0000313" key="7">
    <source>
        <dbReference type="EMBL" id="EJK51802.1"/>
    </source>
</evidence>
<keyword evidence="4" id="KW-0472">Membrane</keyword>
<dbReference type="PANTHER" id="PTHR31042:SF150">
    <property type="entry name" value="OS06G0661900 PROTEIN"/>
    <property type="match status" value="1"/>
</dbReference>
<gene>
    <name evidence="7" type="ORF">THAOC_28994</name>
</gene>
<accession>K0RYS4</accession>
<keyword evidence="2" id="KW-0328">Glycosyltransferase</keyword>
<keyword evidence="8" id="KW-1185">Reference proteome</keyword>
<protein>
    <submittedName>
        <fullName evidence="7">Uncharacterized protein</fullName>
    </submittedName>
</protein>
<comment type="caution">
    <text evidence="7">The sequence shown here is derived from an EMBL/GenBank/DDBJ whole genome shotgun (WGS) entry which is preliminary data.</text>
</comment>
<proteinExistence type="predicted"/>
<evidence type="ECO:0000256" key="1">
    <source>
        <dbReference type="ARBA" id="ARBA00004606"/>
    </source>
</evidence>
<organism evidence="7 8">
    <name type="scientific">Thalassiosira oceanica</name>
    <name type="common">Marine diatom</name>
    <dbReference type="NCBI Taxonomy" id="159749"/>
    <lineage>
        <taxon>Eukaryota</taxon>
        <taxon>Sar</taxon>
        <taxon>Stramenopiles</taxon>
        <taxon>Ochrophyta</taxon>
        <taxon>Bacillariophyta</taxon>
        <taxon>Coscinodiscophyceae</taxon>
        <taxon>Thalassiosirophycidae</taxon>
        <taxon>Thalassiosirales</taxon>
        <taxon>Thalassiosiraceae</taxon>
        <taxon>Thalassiosira</taxon>
    </lineage>
</organism>
<dbReference type="GO" id="GO:0016020">
    <property type="term" value="C:membrane"/>
    <property type="evidence" value="ECO:0007669"/>
    <property type="project" value="UniProtKB-SubCell"/>
</dbReference>
<keyword evidence="5" id="KW-0325">Glycoprotein</keyword>
<dbReference type="InterPro" id="IPR044174">
    <property type="entry name" value="BC10-like"/>
</dbReference>
<dbReference type="InterPro" id="IPR003406">
    <property type="entry name" value="Glyco_trans_14"/>
</dbReference>
<evidence type="ECO:0000256" key="4">
    <source>
        <dbReference type="ARBA" id="ARBA00023136"/>
    </source>
</evidence>
<dbReference type="Proteomes" id="UP000266841">
    <property type="component" value="Unassembled WGS sequence"/>
</dbReference>
<evidence type="ECO:0000256" key="5">
    <source>
        <dbReference type="ARBA" id="ARBA00023180"/>
    </source>
</evidence>
<sequence length="326" mass="38055">SKTLPVTHRPDWNDVRIVRAILSLIAEALKDARMTHILLCTESCVPITTLKEAARSVLLDEICPWEEEEGKSSEGQGGKSVDWDRSYVDCYGRDSSRCSRFDEHSCWGALRDCIPADAIYKALPGWCLLSRKHARSMLDLPDSLGGNNLWPAFERVWAPEEVYLPTALSVCGHMDEVSRRALTHSRWDERAARHEDRAHPLSYDGRFGHELVSSLRRDGRLFLRKMKRPLDLDVWERVVLRKEEAEAPGDAAEDRNWEGRRGGYRDERPHQRDRYGSDRRHDSSYDSRRRHDPRGNRSRDGGYRKRDRYDNRYDDNGDDSWKRHRR</sequence>
<dbReference type="GO" id="GO:0016757">
    <property type="term" value="F:glycosyltransferase activity"/>
    <property type="evidence" value="ECO:0007669"/>
    <property type="project" value="UniProtKB-KW"/>
</dbReference>